<organism evidence="1 2">
    <name type="scientific">Steinernema carpocapsae</name>
    <name type="common">Entomopathogenic nematode</name>
    <dbReference type="NCBI Taxonomy" id="34508"/>
    <lineage>
        <taxon>Eukaryota</taxon>
        <taxon>Metazoa</taxon>
        <taxon>Ecdysozoa</taxon>
        <taxon>Nematoda</taxon>
        <taxon>Chromadorea</taxon>
        <taxon>Rhabditida</taxon>
        <taxon>Tylenchina</taxon>
        <taxon>Panagrolaimomorpha</taxon>
        <taxon>Strongyloidoidea</taxon>
        <taxon>Steinernematidae</taxon>
        <taxon>Steinernema</taxon>
    </lineage>
</organism>
<evidence type="ECO:0000313" key="2">
    <source>
        <dbReference type="Proteomes" id="UP000298663"/>
    </source>
</evidence>
<dbReference type="AlphaFoldDB" id="A0A4U5N4D5"/>
<sequence>MFAFPYVTLIAFWSVISLFRDLNFLFQMSPTPLLSTCIPVSKSLPNPPIRSSTAKISAEFLFSPEFRVSGILACRLNAKWLLRRRRKSPFGDSTTSSSSDVRGPELQIGRKWRLVTRGSKEANEEAEVWHQLEHKMGKDV</sequence>
<comment type="caution">
    <text evidence="1">The sequence shown here is derived from an EMBL/GenBank/DDBJ whole genome shotgun (WGS) entry which is preliminary data.</text>
</comment>
<evidence type="ECO:0000313" key="1">
    <source>
        <dbReference type="EMBL" id="TKR77339.1"/>
    </source>
</evidence>
<gene>
    <name evidence="1" type="ORF">L596_018334</name>
</gene>
<proteinExistence type="predicted"/>
<name>A0A4U5N4D5_STECR</name>
<accession>A0A4U5N4D5</accession>
<keyword evidence="2" id="KW-1185">Reference proteome</keyword>
<protein>
    <submittedName>
        <fullName evidence="1">Uncharacterized protein</fullName>
    </submittedName>
</protein>
<dbReference type="Proteomes" id="UP000298663">
    <property type="component" value="Unassembled WGS sequence"/>
</dbReference>
<dbReference type="EMBL" id="AZBU02000005">
    <property type="protein sequence ID" value="TKR77339.1"/>
    <property type="molecule type" value="Genomic_DNA"/>
</dbReference>
<reference evidence="1 2" key="1">
    <citation type="journal article" date="2015" name="Genome Biol.">
        <title>Comparative genomics of Steinernema reveals deeply conserved gene regulatory networks.</title>
        <authorList>
            <person name="Dillman A.R."/>
            <person name="Macchietto M."/>
            <person name="Porter C.F."/>
            <person name="Rogers A."/>
            <person name="Williams B."/>
            <person name="Antoshechkin I."/>
            <person name="Lee M.M."/>
            <person name="Goodwin Z."/>
            <person name="Lu X."/>
            <person name="Lewis E.E."/>
            <person name="Goodrich-Blair H."/>
            <person name="Stock S.P."/>
            <person name="Adams B.J."/>
            <person name="Sternberg P.W."/>
            <person name="Mortazavi A."/>
        </authorList>
    </citation>
    <scope>NUCLEOTIDE SEQUENCE [LARGE SCALE GENOMIC DNA]</scope>
    <source>
        <strain evidence="1 2">ALL</strain>
    </source>
</reference>
<reference evidence="1 2" key="2">
    <citation type="journal article" date="2019" name="G3 (Bethesda)">
        <title>Hybrid Assembly of the Genome of the Entomopathogenic Nematode Steinernema carpocapsae Identifies the X-Chromosome.</title>
        <authorList>
            <person name="Serra L."/>
            <person name="Macchietto M."/>
            <person name="Macias-Munoz A."/>
            <person name="McGill C.J."/>
            <person name="Rodriguez I.M."/>
            <person name="Rodriguez B."/>
            <person name="Murad R."/>
            <person name="Mortazavi A."/>
        </authorList>
    </citation>
    <scope>NUCLEOTIDE SEQUENCE [LARGE SCALE GENOMIC DNA]</scope>
    <source>
        <strain evidence="1 2">ALL</strain>
    </source>
</reference>